<keyword evidence="5 6" id="KW-0472">Membrane</keyword>
<feature type="transmembrane region" description="Helical" evidence="6">
    <location>
        <begin position="463"/>
        <end position="484"/>
    </location>
</feature>
<feature type="transmembrane region" description="Helical" evidence="6">
    <location>
        <begin position="7"/>
        <end position="24"/>
    </location>
</feature>
<dbReference type="NCBIfam" id="TIGR00360">
    <property type="entry name" value="ComEC_N-term"/>
    <property type="match status" value="1"/>
</dbReference>
<keyword evidence="10" id="KW-1185">Reference proteome</keyword>
<feature type="transmembrane region" description="Helical" evidence="6">
    <location>
        <begin position="30"/>
        <end position="54"/>
    </location>
</feature>
<feature type="transmembrane region" description="Helical" evidence="6">
    <location>
        <begin position="315"/>
        <end position="334"/>
    </location>
</feature>
<dbReference type="PANTHER" id="PTHR30619">
    <property type="entry name" value="DNA INTERNALIZATION/COMPETENCE PROTEIN COMEC/REC2"/>
    <property type="match status" value="1"/>
</dbReference>
<evidence type="ECO:0000256" key="2">
    <source>
        <dbReference type="ARBA" id="ARBA00022475"/>
    </source>
</evidence>
<feature type="transmembrane region" description="Helical" evidence="6">
    <location>
        <begin position="491"/>
        <end position="507"/>
    </location>
</feature>
<evidence type="ECO:0000313" key="9">
    <source>
        <dbReference type="EMBL" id="MDT0675001.1"/>
    </source>
</evidence>
<evidence type="ECO:0000256" key="6">
    <source>
        <dbReference type="SAM" id="Phobius"/>
    </source>
</evidence>
<evidence type="ECO:0000256" key="1">
    <source>
        <dbReference type="ARBA" id="ARBA00004651"/>
    </source>
</evidence>
<feature type="domain" description="ComEC/Rec2-related protein" evidence="7">
    <location>
        <begin position="216"/>
        <end position="482"/>
    </location>
</feature>
<organism evidence="9 10">
    <name type="scientific">Autumnicola musiva</name>
    <dbReference type="NCBI Taxonomy" id="3075589"/>
    <lineage>
        <taxon>Bacteria</taxon>
        <taxon>Pseudomonadati</taxon>
        <taxon>Bacteroidota</taxon>
        <taxon>Flavobacteriia</taxon>
        <taxon>Flavobacteriales</taxon>
        <taxon>Flavobacteriaceae</taxon>
        <taxon>Autumnicola</taxon>
    </lineage>
</organism>
<dbReference type="InterPro" id="IPR004477">
    <property type="entry name" value="ComEC_N"/>
</dbReference>
<feature type="transmembrane region" description="Helical" evidence="6">
    <location>
        <begin position="271"/>
        <end position="294"/>
    </location>
</feature>
<evidence type="ECO:0000256" key="5">
    <source>
        <dbReference type="ARBA" id="ARBA00023136"/>
    </source>
</evidence>
<feature type="transmembrane region" description="Helical" evidence="6">
    <location>
        <begin position="232"/>
        <end position="259"/>
    </location>
</feature>
<dbReference type="InterPro" id="IPR052159">
    <property type="entry name" value="Competence_DNA_uptake"/>
</dbReference>
<gene>
    <name evidence="9" type="ORF">RM539_00195</name>
</gene>
<dbReference type="PANTHER" id="PTHR30619:SF1">
    <property type="entry name" value="RECOMBINATION PROTEIN 2"/>
    <property type="match status" value="1"/>
</dbReference>
<comment type="caution">
    <text evidence="9">The sequence shown here is derived from an EMBL/GenBank/DDBJ whole genome shotgun (WGS) entry which is preliminary data.</text>
</comment>
<dbReference type="InterPro" id="IPR025405">
    <property type="entry name" value="DUF4131"/>
</dbReference>
<name>A0ABU3D0D6_9FLAO</name>
<accession>A0ABU3D0D6</accession>
<feature type="domain" description="DUF4131" evidence="8">
    <location>
        <begin position="8"/>
        <end position="170"/>
    </location>
</feature>
<evidence type="ECO:0000259" key="7">
    <source>
        <dbReference type="Pfam" id="PF03772"/>
    </source>
</evidence>
<keyword evidence="2" id="KW-1003">Cell membrane</keyword>
<dbReference type="Pfam" id="PF03772">
    <property type="entry name" value="Competence"/>
    <property type="match status" value="1"/>
</dbReference>
<proteinExistence type="predicted"/>
<feature type="transmembrane region" description="Helical" evidence="6">
    <location>
        <begin position="369"/>
        <end position="392"/>
    </location>
</feature>
<dbReference type="RefSeq" id="WP_311501449.1">
    <property type="nucleotide sequence ID" value="NZ_JAVRHK010000001.1"/>
</dbReference>
<evidence type="ECO:0000256" key="3">
    <source>
        <dbReference type="ARBA" id="ARBA00022692"/>
    </source>
</evidence>
<dbReference type="Proteomes" id="UP001262582">
    <property type="component" value="Unassembled WGS sequence"/>
</dbReference>
<comment type="subcellular location">
    <subcellularLocation>
        <location evidence="1">Cell membrane</location>
        <topology evidence="1">Multi-pass membrane protein</topology>
    </subcellularLocation>
</comment>
<sequence length="658" mass="74698">MSPAREIIFVIAGIGFVLFLFSYFRAHKNIFQDAFFGITSCIFFFIIGICTVFLHNPENQPQHYVNISKEDIQPEFLELKIEERLKDGFYTEKFIGRVISGNHSLRKPKGKNLHGKILLNIEKDSTLTLKVGQHILVPCKLSSFAKPLNPYAFDYGKYMKQLDVLKQVNLSAEEVYTLNIEELNLKTVAAGLREKSIERLKDHAFPSQEMAIIQALILGERRDISGEAYKNYAAAGAVHILAISGLHVGIILLILNWILKPVEILQGGKTIKLLLILCGLWSYAFVAGLSPSVIRAVSMFSFLAVGMQINRRTSTMNTLFMSLLVLLLINPFYILQVGFQLSYLAVFAIISIQPELYRIFQPENRPVDYLWKILSVSIAAQIGVFPLSLYYFHQFPGLFFITNLVILPFLGLILAGGILIVLLALLNILPEPVAEIYGYCISLMNDFINFIAGNKAFIFSDIYFTRSMAIAAYFLIAAGIIYVYKQRYRTLVMLLSGIILLQCLLIFNKAENSNSEFTVFHKNRNTLLGLKHGNQLKISHSDSLNPQNEPFLKEYLVNNKIEKIEYESLQNIYSLNGKQLLVLDSTAIYNIPNLHPDILLLTSSPQLNLERLIAEFHPEIIIADGSNFKSYVKRWRKTSKHKKIPFHYTGEKGAFQLN</sequence>
<dbReference type="Pfam" id="PF13567">
    <property type="entry name" value="DUF4131"/>
    <property type="match status" value="1"/>
</dbReference>
<evidence type="ECO:0000313" key="10">
    <source>
        <dbReference type="Proteomes" id="UP001262582"/>
    </source>
</evidence>
<feature type="transmembrane region" description="Helical" evidence="6">
    <location>
        <begin position="398"/>
        <end position="429"/>
    </location>
</feature>
<protein>
    <submittedName>
        <fullName evidence="9">ComEC/Rec2 family competence protein</fullName>
    </submittedName>
</protein>
<dbReference type="EMBL" id="JAVRHK010000001">
    <property type="protein sequence ID" value="MDT0675001.1"/>
    <property type="molecule type" value="Genomic_DNA"/>
</dbReference>
<evidence type="ECO:0000259" key="8">
    <source>
        <dbReference type="Pfam" id="PF13567"/>
    </source>
</evidence>
<keyword evidence="4 6" id="KW-1133">Transmembrane helix</keyword>
<evidence type="ECO:0000256" key="4">
    <source>
        <dbReference type="ARBA" id="ARBA00022989"/>
    </source>
</evidence>
<reference evidence="9 10" key="1">
    <citation type="submission" date="2023-09" db="EMBL/GenBank/DDBJ databases">
        <authorList>
            <person name="Rey-Velasco X."/>
        </authorList>
    </citation>
    <scope>NUCLEOTIDE SEQUENCE [LARGE SCALE GENOMIC DNA]</scope>
    <source>
        <strain evidence="9 10">F117</strain>
    </source>
</reference>
<keyword evidence="3 6" id="KW-0812">Transmembrane</keyword>